<dbReference type="OrthoDB" id="1953676at2"/>
<proteinExistence type="predicted"/>
<dbReference type="EMBL" id="FWWR01000009">
    <property type="protein sequence ID" value="SMB83307.1"/>
    <property type="molecule type" value="Genomic_DNA"/>
</dbReference>
<dbReference type="AlphaFoldDB" id="A0A1W1UQD3"/>
<reference evidence="2" key="1">
    <citation type="submission" date="2017-04" db="EMBL/GenBank/DDBJ databases">
        <authorList>
            <person name="Varghese N."/>
            <person name="Submissions S."/>
        </authorList>
    </citation>
    <scope>NUCLEOTIDE SEQUENCE [LARGE SCALE GENOMIC DNA]</scope>
    <source>
        <strain evidence="2">DSM 20463</strain>
    </source>
</reference>
<accession>A0A1W1UQD3</accession>
<organism evidence="1 2">
    <name type="scientific">Peptoniphilus asaccharolyticus DSM 20463</name>
    <dbReference type="NCBI Taxonomy" id="573058"/>
    <lineage>
        <taxon>Bacteria</taxon>
        <taxon>Bacillati</taxon>
        <taxon>Bacillota</taxon>
        <taxon>Tissierellia</taxon>
        <taxon>Tissierellales</taxon>
        <taxon>Peptoniphilaceae</taxon>
        <taxon>Peptoniphilus</taxon>
    </lineage>
</organism>
<evidence type="ECO:0008006" key="3">
    <source>
        <dbReference type="Google" id="ProtNLM"/>
    </source>
</evidence>
<evidence type="ECO:0000313" key="2">
    <source>
        <dbReference type="Proteomes" id="UP000192368"/>
    </source>
</evidence>
<keyword evidence="2" id="KW-1185">Reference proteome</keyword>
<sequence length="142" mass="16431">MVKYILGPKGSGKTRWLIENANEDLKNGNGNIAFVEVDDDHIFSLDYNVRLINATDYRLNDKESFYGFICGLLAMDYDLEKIYIDGIYKILNLNIEDLEFLKKKLDKIKDVEGKEIFINIDTEISEITDELKENIIEVGKEK</sequence>
<gene>
    <name evidence="1" type="ORF">SAMN00017477_0550</name>
</gene>
<name>A0A1W1UQD3_PEPAS</name>
<dbReference type="Proteomes" id="UP000192368">
    <property type="component" value="Unassembled WGS sequence"/>
</dbReference>
<dbReference type="STRING" id="573058.SAMN00017477_0550"/>
<dbReference type="RefSeq" id="WP_084230218.1">
    <property type="nucleotide sequence ID" value="NZ_FWWR01000009.1"/>
</dbReference>
<evidence type="ECO:0000313" key="1">
    <source>
        <dbReference type="EMBL" id="SMB83307.1"/>
    </source>
</evidence>
<protein>
    <recommendedName>
        <fullName evidence="3">AAA domain-containing protein</fullName>
    </recommendedName>
</protein>